<evidence type="ECO:0000313" key="2">
    <source>
        <dbReference type="Proteomes" id="UP000252100"/>
    </source>
</evidence>
<dbReference type="KEGG" id="rue:DT065_02560"/>
<dbReference type="EMBL" id="CP031092">
    <property type="protein sequence ID" value="AXF55002.1"/>
    <property type="molecule type" value="Genomic_DNA"/>
</dbReference>
<accession>A0A345BVM1</accession>
<name>A0A345BVM1_9BACI</name>
<reference evidence="1 2" key="1">
    <citation type="journal article" date="2018" name="J. Microbiol.">
        <title>Salicibibacter kimchii gen. nov., sp. nov., a moderately halophilic and alkalitolerant bacterium in the family Bacillaceae, isolated from kimchi.</title>
        <authorList>
            <person name="Jang J.Y."/>
            <person name="Oh Y.J."/>
            <person name="Lim S.K."/>
            <person name="Park H.K."/>
            <person name="Lee C."/>
            <person name="Kim J.Y."/>
            <person name="Lee M.A."/>
            <person name="Choi H.J."/>
        </authorList>
    </citation>
    <scope>NUCLEOTIDE SEQUENCE [LARGE SCALE GENOMIC DNA]</scope>
    <source>
        <strain evidence="1 2">NKC1-1</strain>
    </source>
</reference>
<evidence type="ECO:0000313" key="1">
    <source>
        <dbReference type="EMBL" id="AXF55002.1"/>
    </source>
</evidence>
<keyword evidence="2" id="KW-1185">Reference proteome</keyword>
<dbReference type="AlphaFoldDB" id="A0A345BVM1"/>
<organism evidence="1 2">
    <name type="scientific">Salicibibacter kimchii</name>
    <dbReference type="NCBI Taxonomy" id="2099786"/>
    <lineage>
        <taxon>Bacteria</taxon>
        <taxon>Bacillati</taxon>
        <taxon>Bacillota</taxon>
        <taxon>Bacilli</taxon>
        <taxon>Bacillales</taxon>
        <taxon>Bacillaceae</taxon>
        <taxon>Salicibibacter</taxon>
    </lineage>
</organism>
<dbReference type="Proteomes" id="UP000252100">
    <property type="component" value="Chromosome"/>
</dbReference>
<sequence>MKLETGTLDPSSLSWRDNFTVLFSKLAFHASFRAFSFVIARRSIQSIHVQHKRKGASNSLLPSPS</sequence>
<gene>
    <name evidence="1" type="ORF">DT065_02560</name>
</gene>
<proteinExistence type="predicted"/>
<protein>
    <submittedName>
        <fullName evidence="1">Uncharacterized protein</fullName>
    </submittedName>
</protein>